<dbReference type="AlphaFoldDB" id="A0A0A9AWN9"/>
<name>A0A0A9AWN9_ARUDO</name>
<organism evidence="1">
    <name type="scientific">Arundo donax</name>
    <name type="common">Giant reed</name>
    <name type="synonym">Donax arundinaceus</name>
    <dbReference type="NCBI Taxonomy" id="35708"/>
    <lineage>
        <taxon>Eukaryota</taxon>
        <taxon>Viridiplantae</taxon>
        <taxon>Streptophyta</taxon>
        <taxon>Embryophyta</taxon>
        <taxon>Tracheophyta</taxon>
        <taxon>Spermatophyta</taxon>
        <taxon>Magnoliopsida</taxon>
        <taxon>Liliopsida</taxon>
        <taxon>Poales</taxon>
        <taxon>Poaceae</taxon>
        <taxon>PACMAD clade</taxon>
        <taxon>Arundinoideae</taxon>
        <taxon>Arundineae</taxon>
        <taxon>Arundo</taxon>
    </lineage>
</organism>
<reference evidence="1" key="2">
    <citation type="journal article" date="2015" name="Data Brief">
        <title>Shoot transcriptome of the giant reed, Arundo donax.</title>
        <authorList>
            <person name="Barrero R.A."/>
            <person name="Guerrero F.D."/>
            <person name="Moolhuijzen P."/>
            <person name="Goolsby J.A."/>
            <person name="Tidwell J."/>
            <person name="Bellgard S.E."/>
            <person name="Bellgard M.I."/>
        </authorList>
    </citation>
    <scope>NUCLEOTIDE SEQUENCE</scope>
    <source>
        <tissue evidence="1">Shoot tissue taken approximately 20 cm above the soil surface</tissue>
    </source>
</reference>
<accession>A0A0A9AWN9</accession>
<protein>
    <submittedName>
        <fullName evidence="1">Uncharacterized protein</fullName>
    </submittedName>
</protein>
<proteinExistence type="predicted"/>
<evidence type="ECO:0000313" key="1">
    <source>
        <dbReference type="EMBL" id="JAD56114.1"/>
    </source>
</evidence>
<reference evidence="1" key="1">
    <citation type="submission" date="2014-09" db="EMBL/GenBank/DDBJ databases">
        <authorList>
            <person name="Magalhaes I.L.F."/>
            <person name="Oliveira U."/>
            <person name="Santos F.R."/>
            <person name="Vidigal T.H.D.A."/>
            <person name="Brescovit A.D."/>
            <person name="Santos A.J."/>
        </authorList>
    </citation>
    <scope>NUCLEOTIDE SEQUENCE</scope>
    <source>
        <tissue evidence="1">Shoot tissue taken approximately 20 cm above the soil surface</tissue>
    </source>
</reference>
<sequence length="28" mass="3216">MGVREDDVFFLQLNFFKIALTSIPPFGL</sequence>
<dbReference type="EMBL" id="GBRH01241781">
    <property type="protein sequence ID" value="JAD56114.1"/>
    <property type="molecule type" value="Transcribed_RNA"/>
</dbReference>